<keyword evidence="3" id="KW-0597">Phosphoprotein</keyword>
<evidence type="ECO:0000259" key="11">
    <source>
        <dbReference type="Pfam" id="PF07730"/>
    </source>
</evidence>
<keyword evidence="6 12" id="KW-0418">Kinase</keyword>
<gene>
    <name evidence="12" type="ORF">E1263_00355</name>
</gene>
<evidence type="ECO:0000313" key="12">
    <source>
        <dbReference type="EMBL" id="TDD63439.1"/>
    </source>
</evidence>
<dbReference type="InterPro" id="IPR011712">
    <property type="entry name" value="Sig_transdc_His_kin_sub3_dim/P"/>
</dbReference>
<dbReference type="Proteomes" id="UP000295124">
    <property type="component" value="Unassembled WGS sequence"/>
</dbReference>
<dbReference type="GO" id="GO:0005524">
    <property type="term" value="F:ATP binding"/>
    <property type="evidence" value="ECO:0007669"/>
    <property type="project" value="UniProtKB-KW"/>
</dbReference>
<keyword evidence="9" id="KW-0472">Membrane</keyword>
<comment type="catalytic activity">
    <reaction evidence="1">
        <text>ATP + protein L-histidine = ADP + protein N-phospho-L-histidine.</text>
        <dbReference type="EC" id="2.7.13.3"/>
    </reaction>
</comment>
<dbReference type="InterPro" id="IPR036890">
    <property type="entry name" value="HATPase_C_sf"/>
</dbReference>
<evidence type="ECO:0000256" key="9">
    <source>
        <dbReference type="SAM" id="Phobius"/>
    </source>
</evidence>
<dbReference type="SUPFAM" id="SSF55874">
    <property type="entry name" value="ATPase domain of HSP90 chaperone/DNA topoisomerase II/histidine kinase"/>
    <property type="match status" value="1"/>
</dbReference>
<feature type="transmembrane region" description="Helical" evidence="9">
    <location>
        <begin position="47"/>
        <end position="64"/>
    </location>
</feature>
<evidence type="ECO:0000256" key="3">
    <source>
        <dbReference type="ARBA" id="ARBA00022553"/>
    </source>
</evidence>
<keyword evidence="7" id="KW-0067">ATP-binding</keyword>
<feature type="transmembrane region" description="Helical" evidence="9">
    <location>
        <begin position="96"/>
        <end position="112"/>
    </location>
</feature>
<keyword evidence="13" id="KW-1185">Reference proteome</keyword>
<evidence type="ECO:0000256" key="6">
    <source>
        <dbReference type="ARBA" id="ARBA00022777"/>
    </source>
</evidence>
<keyword evidence="4" id="KW-0808">Transferase</keyword>
<dbReference type="Gene3D" id="3.30.565.10">
    <property type="entry name" value="Histidine kinase-like ATPase, C-terminal domain"/>
    <property type="match status" value="1"/>
</dbReference>
<accession>A0A4R4ZZ51</accession>
<dbReference type="Pfam" id="PF07730">
    <property type="entry name" value="HisKA_3"/>
    <property type="match status" value="1"/>
</dbReference>
<keyword evidence="5" id="KW-0547">Nucleotide-binding</keyword>
<evidence type="ECO:0000256" key="2">
    <source>
        <dbReference type="ARBA" id="ARBA00012438"/>
    </source>
</evidence>
<evidence type="ECO:0000256" key="5">
    <source>
        <dbReference type="ARBA" id="ARBA00022741"/>
    </source>
</evidence>
<evidence type="ECO:0000259" key="10">
    <source>
        <dbReference type="Pfam" id="PF02518"/>
    </source>
</evidence>
<comment type="caution">
    <text evidence="12">The sequence shown here is derived from an EMBL/GenBank/DDBJ whole genome shotgun (WGS) entry which is preliminary data.</text>
</comment>
<keyword evidence="8" id="KW-0902">Two-component regulatory system</keyword>
<dbReference type="RefSeq" id="WP_132164041.1">
    <property type="nucleotide sequence ID" value="NZ_SMKX01000001.1"/>
</dbReference>
<dbReference type="EC" id="2.7.13.3" evidence="2"/>
<dbReference type="Gene3D" id="1.20.5.1930">
    <property type="match status" value="1"/>
</dbReference>
<evidence type="ECO:0000256" key="7">
    <source>
        <dbReference type="ARBA" id="ARBA00022840"/>
    </source>
</evidence>
<feature type="transmembrane region" description="Helical" evidence="9">
    <location>
        <begin position="119"/>
        <end position="137"/>
    </location>
</feature>
<evidence type="ECO:0000256" key="1">
    <source>
        <dbReference type="ARBA" id="ARBA00000085"/>
    </source>
</evidence>
<dbReference type="AlphaFoldDB" id="A0A4R4ZZ51"/>
<dbReference type="InterPro" id="IPR003594">
    <property type="entry name" value="HATPase_dom"/>
</dbReference>
<dbReference type="PANTHER" id="PTHR24421:SF10">
    <property type="entry name" value="NITRATE_NITRITE SENSOR PROTEIN NARQ"/>
    <property type="match status" value="1"/>
</dbReference>
<organism evidence="12 13">
    <name type="scientific">Kribbella antibiotica</name>
    <dbReference type="NCBI Taxonomy" id="190195"/>
    <lineage>
        <taxon>Bacteria</taxon>
        <taxon>Bacillati</taxon>
        <taxon>Actinomycetota</taxon>
        <taxon>Actinomycetes</taxon>
        <taxon>Propionibacteriales</taxon>
        <taxon>Kribbellaceae</taxon>
        <taxon>Kribbella</taxon>
    </lineage>
</organism>
<keyword evidence="9" id="KW-0812">Transmembrane</keyword>
<sequence>MSNNVVRSLLAEPRAPQPPQRVWRDWALIALLLPTAILEGVLREDVVWRPVAIVIAVGSILALLWRRTHPLAVSAVVFGVAIASSLASLIGDLPVIGLNTMIAVILLPYALLRWGSGREIGIGLGIYVVALVTGFAVEYTGLLNVFLGGVVLFFPASIGHAVRYWATSRARELDKMRLLERAQLARELHDTVAHHVSAIAIRAQAGRVVAAIDPSAAVEALTVIEAEASRTLAEMRVMVGNLREDEMAAMAPQQGVADLEQLARSVGDQPRVELELSGDLVDLQPAVGAAVYRIAQESITNAVRHARHVTRIDVRVAAEERCVRLTVCDDGDAGATVKNPSGYGLVGMSERAALLGGSFEAGPGPDRGWTVEAVLPKVGAAR</sequence>
<dbReference type="EMBL" id="SMKX01000001">
    <property type="protein sequence ID" value="TDD63439.1"/>
    <property type="molecule type" value="Genomic_DNA"/>
</dbReference>
<feature type="transmembrane region" description="Helical" evidence="9">
    <location>
        <begin position="71"/>
        <end position="90"/>
    </location>
</feature>
<dbReference type="PANTHER" id="PTHR24421">
    <property type="entry name" value="NITRATE/NITRITE SENSOR PROTEIN NARX-RELATED"/>
    <property type="match status" value="1"/>
</dbReference>
<feature type="transmembrane region" description="Helical" evidence="9">
    <location>
        <begin position="143"/>
        <end position="166"/>
    </location>
</feature>
<dbReference type="GO" id="GO:0046983">
    <property type="term" value="F:protein dimerization activity"/>
    <property type="evidence" value="ECO:0007669"/>
    <property type="project" value="InterPro"/>
</dbReference>
<evidence type="ECO:0000313" key="13">
    <source>
        <dbReference type="Proteomes" id="UP000295124"/>
    </source>
</evidence>
<evidence type="ECO:0000256" key="8">
    <source>
        <dbReference type="ARBA" id="ARBA00023012"/>
    </source>
</evidence>
<dbReference type="CDD" id="cd16917">
    <property type="entry name" value="HATPase_UhpB-NarQ-NarX-like"/>
    <property type="match status" value="1"/>
</dbReference>
<feature type="domain" description="Signal transduction histidine kinase subgroup 3 dimerisation and phosphoacceptor" evidence="11">
    <location>
        <begin position="180"/>
        <end position="245"/>
    </location>
</feature>
<evidence type="ECO:0000256" key="4">
    <source>
        <dbReference type="ARBA" id="ARBA00022679"/>
    </source>
</evidence>
<keyword evidence="9" id="KW-1133">Transmembrane helix</keyword>
<dbReference type="OrthoDB" id="227596at2"/>
<dbReference type="Pfam" id="PF02518">
    <property type="entry name" value="HATPase_c"/>
    <property type="match status" value="1"/>
</dbReference>
<name>A0A4R4ZZ51_9ACTN</name>
<dbReference type="GO" id="GO:0016020">
    <property type="term" value="C:membrane"/>
    <property type="evidence" value="ECO:0007669"/>
    <property type="project" value="InterPro"/>
</dbReference>
<dbReference type="InterPro" id="IPR050482">
    <property type="entry name" value="Sensor_HK_TwoCompSys"/>
</dbReference>
<proteinExistence type="predicted"/>
<reference evidence="12 13" key="1">
    <citation type="submission" date="2019-03" db="EMBL/GenBank/DDBJ databases">
        <title>Draft genome sequences of novel Actinobacteria.</title>
        <authorList>
            <person name="Sahin N."/>
            <person name="Ay H."/>
            <person name="Saygin H."/>
        </authorList>
    </citation>
    <scope>NUCLEOTIDE SEQUENCE [LARGE SCALE GENOMIC DNA]</scope>
    <source>
        <strain evidence="12 13">JCM 13523</strain>
    </source>
</reference>
<feature type="domain" description="Histidine kinase/HSP90-like ATPase" evidence="10">
    <location>
        <begin position="290"/>
        <end position="377"/>
    </location>
</feature>
<protein>
    <recommendedName>
        <fullName evidence="2">histidine kinase</fullName>
        <ecNumber evidence="2">2.7.13.3</ecNumber>
    </recommendedName>
</protein>
<dbReference type="GO" id="GO:0000155">
    <property type="term" value="F:phosphorelay sensor kinase activity"/>
    <property type="evidence" value="ECO:0007669"/>
    <property type="project" value="InterPro"/>
</dbReference>